<dbReference type="Proteomes" id="UP000467841">
    <property type="component" value="Unassembled WGS sequence"/>
</dbReference>
<accession>A0A6D2IJJ7</accession>
<evidence type="ECO:0000313" key="1">
    <source>
        <dbReference type="EMBL" id="CAA7028499.1"/>
    </source>
</evidence>
<sequence length="91" mass="9909">MEFRVRLGASGPQCGPVWTCLGASGPQYKLFVCLDDELGVKFLERAYDIRLTLSRGSGEDLQCCGLARSGFVVFVTFVGIRGRIQFSGGEL</sequence>
<keyword evidence="2" id="KW-1185">Reference proteome</keyword>
<dbReference type="EMBL" id="CACVBM020001069">
    <property type="protein sequence ID" value="CAA7028499.1"/>
    <property type="molecule type" value="Genomic_DNA"/>
</dbReference>
<organism evidence="1 2">
    <name type="scientific">Microthlaspi erraticum</name>
    <dbReference type="NCBI Taxonomy" id="1685480"/>
    <lineage>
        <taxon>Eukaryota</taxon>
        <taxon>Viridiplantae</taxon>
        <taxon>Streptophyta</taxon>
        <taxon>Embryophyta</taxon>
        <taxon>Tracheophyta</taxon>
        <taxon>Spermatophyta</taxon>
        <taxon>Magnoliopsida</taxon>
        <taxon>eudicotyledons</taxon>
        <taxon>Gunneridae</taxon>
        <taxon>Pentapetalae</taxon>
        <taxon>rosids</taxon>
        <taxon>malvids</taxon>
        <taxon>Brassicales</taxon>
        <taxon>Brassicaceae</taxon>
        <taxon>Coluteocarpeae</taxon>
        <taxon>Microthlaspi</taxon>
    </lineage>
</organism>
<comment type="caution">
    <text evidence="1">The sequence shown here is derived from an EMBL/GenBank/DDBJ whole genome shotgun (WGS) entry which is preliminary data.</text>
</comment>
<evidence type="ECO:0000313" key="2">
    <source>
        <dbReference type="Proteomes" id="UP000467841"/>
    </source>
</evidence>
<reference evidence="1" key="1">
    <citation type="submission" date="2020-01" db="EMBL/GenBank/DDBJ databases">
        <authorList>
            <person name="Mishra B."/>
        </authorList>
    </citation>
    <scope>NUCLEOTIDE SEQUENCE [LARGE SCALE GENOMIC DNA]</scope>
</reference>
<name>A0A6D2IJJ7_9BRAS</name>
<proteinExistence type="predicted"/>
<protein>
    <submittedName>
        <fullName evidence="1">Uncharacterized protein</fullName>
    </submittedName>
</protein>
<dbReference type="AlphaFoldDB" id="A0A6D2IJJ7"/>
<gene>
    <name evidence="1" type="ORF">MERR_LOCUS15734</name>
</gene>